<comment type="similarity">
    <text evidence="2">Belongs to the fucolectin family.</text>
</comment>
<organism evidence="9 10">
    <name type="scientific">Plakobranchus ocellatus</name>
    <dbReference type="NCBI Taxonomy" id="259542"/>
    <lineage>
        <taxon>Eukaryota</taxon>
        <taxon>Metazoa</taxon>
        <taxon>Spiralia</taxon>
        <taxon>Lophotrochozoa</taxon>
        <taxon>Mollusca</taxon>
        <taxon>Gastropoda</taxon>
        <taxon>Heterobranchia</taxon>
        <taxon>Euthyneura</taxon>
        <taxon>Panpulmonata</taxon>
        <taxon>Sacoglossa</taxon>
        <taxon>Placobranchoidea</taxon>
        <taxon>Plakobranchidae</taxon>
        <taxon>Plakobranchus</taxon>
    </lineage>
</organism>
<dbReference type="EMBL" id="BLXT01005500">
    <property type="protein sequence ID" value="GFO23040.1"/>
    <property type="molecule type" value="Genomic_DNA"/>
</dbReference>
<dbReference type="AlphaFoldDB" id="A0AAV4BVA7"/>
<evidence type="ECO:0000256" key="4">
    <source>
        <dbReference type="ARBA" id="ARBA00022723"/>
    </source>
</evidence>
<keyword evidence="7" id="KW-1015">Disulfide bond</keyword>
<dbReference type="GO" id="GO:0010185">
    <property type="term" value="P:regulation of cellular defense response"/>
    <property type="evidence" value="ECO:0007669"/>
    <property type="project" value="UniProtKB-ARBA"/>
</dbReference>
<dbReference type="PANTHER" id="PTHR45713">
    <property type="entry name" value="FTP DOMAIN-CONTAINING PROTEIN"/>
    <property type="match status" value="1"/>
</dbReference>
<evidence type="ECO:0000256" key="6">
    <source>
        <dbReference type="ARBA" id="ARBA00022837"/>
    </source>
</evidence>
<sequence>MKTGVRHPFALSLQPAVSKSSLSGYSGSGYIWRFISHVLDNDDTTCASGNLHHIKFHLMTPQPLTWIRVVSNTANLTEFQLGYKRKISASFFTPCMNPRFAKVDDRTLDIACPTSNNIEELILDGLIVGGLCSLYINGGRNVALKQRAEQSSTFDGWVASNAVDGDPGVPDDYSNQRSTCSHTLLNDTSDSWQVTFSRAVEISRLQIYNRRDPNRADCCETRLVNFTLQALPRSSANSTYYRYRDPGGPAQDIYTVVPAPRISFAVGTVKIDTNLNALGVLTLCEVRVFGVSPCDEVYEIFLQSLHVRTPCGARGRIGSTVVAAGRKRRPRQVVAYGLPLVWTR</sequence>
<evidence type="ECO:0000256" key="5">
    <source>
        <dbReference type="ARBA" id="ARBA00022734"/>
    </source>
</evidence>
<dbReference type="InterPro" id="IPR006585">
    <property type="entry name" value="FTP1"/>
</dbReference>
<dbReference type="InterPro" id="IPR008979">
    <property type="entry name" value="Galactose-bd-like_sf"/>
</dbReference>
<evidence type="ECO:0000313" key="10">
    <source>
        <dbReference type="Proteomes" id="UP000735302"/>
    </source>
</evidence>
<evidence type="ECO:0000256" key="7">
    <source>
        <dbReference type="ARBA" id="ARBA00023157"/>
    </source>
</evidence>
<dbReference type="Proteomes" id="UP000735302">
    <property type="component" value="Unassembled WGS sequence"/>
</dbReference>
<comment type="function">
    <text evidence="1">Acts as a defensive agent. Recognizes blood group fucosylated oligosaccharides including A, B, H and Lewis B-type antigens. Does not recognize Lewis A antigen and has low affinity for monovalent haptens.</text>
</comment>
<dbReference type="GO" id="GO:0042806">
    <property type="term" value="F:fucose binding"/>
    <property type="evidence" value="ECO:0007669"/>
    <property type="project" value="UniProtKB-ARBA"/>
</dbReference>
<dbReference type="GO" id="GO:0046872">
    <property type="term" value="F:metal ion binding"/>
    <property type="evidence" value="ECO:0007669"/>
    <property type="project" value="UniProtKB-KW"/>
</dbReference>
<gene>
    <name evidence="9" type="ORF">PoB_004954500</name>
</gene>
<evidence type="ECO:0000256" key="3">
    <source>
        <dbReference type="ARBA" id="ARBA00011233"/>
    </source>
</evidence>
<accession>A0AAV4BVA7</accession>
<evidence type="ECO:0000256" key="2">
    <source>
        <dbReference type="ARBA" id="ARBA00010147"/>
    </source>
</evidence>
<keyword evidence="10" id="KW-1185">Reference proteome</keyword>
<dbReference type="InterPro" id="IPR051941">
    <property type="entry name" value="BG_Antigen-Binding_Lectin"/>
</dbReference>
<dbReference type="SMART" id="SM00607">
    <property type="entry name" value="FTP"/>
    <property type="match status" value="1"/>
</dbReference>
<evidence type="ECO:0000313" key="9">
    <source>
        <dbReference type="EMBL" id="GFO23040.1"/>
    </source>
</evidence>
<keyword evidence="5" id="KW-0430">Lectin</keyword>
<dbReference type="SUPFAM" id="SSF49785">
    <property type="entry name" value="Galactose-binding domain-like"/>
    <property type="match status" value="1"/>
</dbReference>
<comment type="subunit">
    <text evidence="3">Homotrimer.</text>
</comment>
<keyword evidence="4" id="KW-0479">Metal-binding</keyword>
<name>A0AAV4BVA7_9GAST</name>
<dbReference type="Pfam" id="PF22633">
    <property type="entry name" value="F5_F8_type_C_2"/>
    <property type="match status" value="1"/>
</dbReference>
<proteinExistence type="inferred from homology"/>
<comment type="caution">
    <text evidence="9">The sequence shown here is derived from an EMBL/GenBank/DDBJ whole genome shotgun (WGS) entry which is preliminary data.</text>
</comment>
<evidence type="ECO:0000256" key="1">
    <source>
        <dbReference type="ARBA" id="ARBA00002219"/>
    </source>
</evidence>
<dbReference type="Gene3D" id="2.60.120.260">
    <property type="entry name" value="Galactose-binding domain-like"/>
    <property type="match status" value="1"/>
</dbReference>
<reference evidence="9 10" key="1">
    <citation type="journal article" date="2021" name="Elife">
        <title>Chloroplast acquisition without the gene transfer in kleptoplastic sea slugs, Plakobranchus ocellatus.</title>
        <authorList>
            <person name="Maeda T."/>
            <person name="Takahashi S."/>
            <person name="Yoshida T."/>
            <person name="Shimamura S."/>
            <person name="Takaki Y."/>
            <person name="Nagai Y."/>
            <person name="Toyoda A."/>
            <person name="Suzuki Y."/>
            <person name="Arimoto A."/>
            <person name="Ishii H."/>
            <person name="Satoh N."/>
            <person name="Nishiyama T."/>
            <person name="Hasebe M."/>
            <person name="Maruyama T."/>
            <person name="Minagawa J."/>
            <person name="Obokata J."/>
            <person name="Shigenobu S."/>
        </authorList>
    </citation>
    <scope>NUCLEOTIDE SEQUENCE [LARGE SCALE GENOMIC DNA]</scope>
</reference>
<dbReference type="GO" id="GO:0001868">
    <property type="term" value="P:regulation of complement activation, lectin pathway"/>
    <property type="evidence" value="ECO:0007669"/>
    <property type="project" value="UniProtKB-ARBA"/>
</dbReference>
<protein>
    <submittedName>
        <fullName evidence="9">Fucolectin-related protein</fullName>
    </submittedName>
</protein>
<feature type="domain" description="Fucolectin tachylectin-4 pentraxin-1" evidence="8">
    <location>
        <begin position="139"/>
        <end position="295"/>
    </location>
</feature>
<keyword evidence="6" id="KW-0106">Calcium</keyword>
<dbReference type="PANTHER" id="PTHR45713:SF6">
    <property type="entry name" value="F5_8 TYPE C DOMAIN-CONTAINING PROTEIN"/>
    <property type="match status" value="1"/>
</dbReference>
<evidence type="ECO:0000259" key="8">
    <source>
        <dbReference type="SMART" id="SM00607"/>
    </source>
</evidence>